<keyword evidence="2" id="KW-1133">Transmembrane helix</keyword>
<gene>
    <name evidence="3" type="ORF">PBRA_004312</name>
    <name evidence="4" type="ORF">PLBR_LOCUS7672</name>
</gene>
<evidence type="ECO:0000256" key="1">
    <source>
        <dbReference type="SAM" id="MobiDB-lite"/>
    </source>
</evidence>
<keyword evidence="5" id="KW-1185">Reference proteome</keyword>
<feature type="region of interest" description="Disordered" evidence="1">
    <location>
        <begin position="1"/>
        <end position="85"/>
    </location>
</feature>
<organism evidence="3 5">
    <name type="scientific">Plasmodiophora brassicae</name>
    <name type="common">Clubroot disease agent</name>
    <dbReference type="NCBI Taxonomy" id="37360"/>
    <lineage>
        <taxon>Eukaryota</taxon>
        <taxon>Sar</taxon>
        <taxon>Rhizaria</taxon>
        <taxon>Endomyxa</taxon>
        <taxon>Phytomyxea</taxon>
        <taxon>Plasmodiophorida</taxon>
        <taxon>Plasmodiophoridae</taxon>
        <taxon>Plasmodiophora</taxon>
    </lineage>
</organism>
<geneLocation type="mitochondrion" evidence="4"/>
<keyword evidence="4" id="KW-0496">Mitochondrion</keyword>
<sequence>MKTRSRAKRAVPAAEPGDAVVEGHREVAAAKATPRLVARRRTRSMPASPQAVAPVGEMPERSEDEGDEPRAPAEDSKPDVLGSTDMRGKSSIATIIIFTILATVVVIVGIVAAQTFPSKVGEFTTGLNDLAQLAAALPSRLQIVAQQVWSKYV</sequence>
<evidence type="ECO:0000313" key="3">
    <source>
        <dbReference type="EMBL" id="CEO95586.1"/>
    </source>
</evidence>
<feature type="transmembrane region" description="Helical" evidence="2">
    <location>
        <begin position="92"/>
        <end position="113"/>
    </location>
</feature>
<evidence type="ECO:0000313" key="5">
    <source>
        <dbReference type="Proteomes" id="UP000039324"/>
    </source>
</evidence>
<accession>A0A0G4IK44</accession>
<reference evidence="4 6" key="2">
    <citation type="submission" date="2018-03" db="EMBL/GenBank/DDBJ databases">
        <authorList>
            <person name="Fogelqvist J."/>
        </authorList>
    </citation>
    <scope>NUCLEOTIDE SEQUENCE [LARGE SCALE GENOMIC DNA]</scope>
</reference>
<keyword evidence="2" id="KW-0472">Membrane</keyword>
<dbReference type="Proteomes" id="UP000290189">
    <property type="component" value="Unassembled WGS sequence"/>
</dbReference>
<dbReference type="EMBL" id="CDSF01000024">
    <property type="protein sequence ID" value="CEO95586.1"/>
    <property type="molecule type" value="Genomic_DNA"/>
</dbReference>
<protein>
    <submittedName>
        <fullName evidence="3">Uncharacterized protein</fullName>
    </submittedName>
</protein>
<evidence type="ECO:0000256" key="2">
    <source>
        <dbReference type="SAM" id="Phobius"/>
    </source>
</evidence>
<dbReference type="AlphaFoldDB" id="A0A0G4IK44"/>
<keyword evidence="2" id="KW-0812">Transmembrane</keyword>
<reference evidence="3 5" key="1">
    <citation type="submission" date="2015-02" db="EMBL/GenBank/DDBJ databases">
        <authorList>
            <person name="Chooi Y.-H."/>
        </authorList>
    </citation>
    <scope>NUCLEOTIDE SEQUENCE [LARGE SCALE GENOMIC DNA]</scope>
    <source>
        <strain evidence="3">E3</strain>
    </source>
</reference>
<evidence type="ECO:0000313" key="4">
    <source>
        <dbReference type="EMBL" id="SPR00457.1"/>
    </source>
</evidence>
<name>A0A0G4IK44_PLABS</name>
<dbReference type="EMBL" id="OVEO01000014">
    <property type="protein sequence ID" value="SPR00457.1"/>
    <property type="molecule type" value="Genomic_DNA"/>
</dbReference>
<proteinExistence type="predicted"/>
<dbReference type="Proteomes" id="UP000039324">
    <property type="component" value="Unassembled WGS sequence"/>
</dbReference>
<evidence type="ECO:0000313" key="6">
    <source>
        <dbReference type="Proteomes" id="UP000290189"/>
    </source>
</evidence>
<feature type="compositionally biased region" description="Basic and acidic residues" evidence="1">
    <location>
        <begin position="68"/>
        <end position="78"/>
    </location>
</feature>